<dbReference type="Proteomes" id="UP001176471">
    <property type="component" value="Unassembled WGS sequence"/>
</dbReference>
<comment type="caution">
    <text evidence="1">The sequence shown here is derived from an EMBL/GenBank/DDBJ whole genome shotgun (WGS) entry which is preliminary data.</text>
</comment>
<dbReference type="EMBL" id="JAUQOM010000004">
    <property type="protein sequence ID" value="MDO7835538.1"/>
    <property type="molecule type" value="Genomic_DNA"/>
</dbReference>
<keyword evidence="2" id="KW-1185">Reference proteome</keyword>
<reference evidence="1" key="1">
    <citation type="submission" date="2023-07" db="EMBL/GenBank/DDBJ databases">
        <title>Bacterial whole genome sequence for Sphingobium sp. HBC34.</title>
        <authorList>
            <person name="Le V."/>
            <person name="Ko S.-R."/>
            <person name="Ahn C.-Y."/>
            <person name="Oh H.-M."/>
        </authorList>
    </citation>
    <scope>NUCLEOTIDE SEQUENCE</scope>
    <source>
        <strain evidence="1">HBC34</strain>
    </source>
</reference>
<proteinExistence type="predicted"/>
<sequence>MTDTPPSPASRRRLLIGGAAALTLGAAIMVLAVLPAEYGIDPTGFGRMTGLADMAQPATNPYLEKGLKRQGVLTISETPLAPEPGVRDHWTFDIGPYEGIELKYVVAQGKPIRFHWSATGPLDYDMHAHPFDGGTDLTESYSIAKADHLGGRYVAPFTGIHGWYWQNRGLATVRLTLDASGAITGSKIFDTRGEHDRALTPPAR</sequence>
<evidence type="ECO:0000313" key="2">
    <source>
        <dbReference type="Proteomes" id="UP001176471"/>
    </source>
</evidence>
<evidence type="ECO:0000313" key="1">
    <source>
        <dbReference type="EMBL" id="MDO7835538.1"/>
    </source>
</evidence>
<organism evidence="1 2">
    <name type="scientific">Sphingobium cyanobacteriorum</name>
    <dbReference type="NCBI Taxonomy" id="3063954"/>
    <lineage>
        <taxon>Bacteria</taxon>
        <taxon>Pseudomonadati</taxon>
        <taxon>Pseudomonadota</taxon>
        <taxon>Alphaproteobacteria</taxon>
        <taxon>Sphingomonadales</taxon>
        <taxon>Sphingomonadaceae</taxon>
        <taxon>Sphingobium</taxon>
    </lineage>
</organism>
<dbReference type="InterPro" id="IPR006311">
    <property type="entry name" value="TAT_signal"/>
</dbReference>
<gene>
    <name evidence="1" type="ORF">Q4610_10840</name>
</gene>
<accession>A0ABT8ZN40</accession>
<protein>
    <submittedName>
        <fullName evidence="1">Uncharacterized protein</fullName>
    </submittedName>
</protein>
<dbReference type="RefSeq" id="WP_304535963.1">
    <property type="nucleotide sequence ID" value="NZ_JAUQOM010000004.1"/>
</dbReference>
<dbReference type="PROSITE" id="PS51318">
    <property type="entry name" value="TAT"/>
    <property type="match status" value="1"/>
</dbReference>
<name>A0ABT8ZN40_9SPHN</name>